<dbReference type="RefSeq" id="WP_151134015.1">
    <property type="nucleotide sequence ID" value="NZ_CP043311.1"/>
</dbReference>
<proteinExistence type="predicted"/>
<evidence type="ECO:0000313" key="2">
    <source>
        <dbReference type="EMBL" id="QEY63368.1"/>
    </source>
</evidence>
<dbReference type="SUPFAM" id="SSF160719">
    <property type="entry name" value="gpW/gp25-like"/>
    <property type="match status" value="1"/>
</dbReference>
<reference evidence="2 3" key="1">
    <citation type="submission" date="2019-08" db="EMBL/GenBank/DDBJ databases">
        <title>Whole-genome Sequencing of e-waste polymer degrading bacterium Pseudomonas sp. strain PE08.</title>
        <authorList>
            <person name="Kirdat K."/>
            <person name="Debbarma P."/>
            <person name="Narawade N."/>
            <person name="Suyal D."/>
            <person name="Thorat V."/>
            <person name="Shouche Y."/>
            <person name="Goel R."/>
            <person name="Yadav A."/>
        </authorList>
    </citation>
    <scope>NUCLEOTIDE SEQUENCE [LARGE SCALE GENOMIC DNA]</scope>
    <source>
        <strain evidence="2 3">PE08</strain>
    </source>
</reference>
<feature type="domain" description="IraD/Gp25-like" evidence="1">
    <location>
        <begin position="14"/>
        <end position="99"/>
    </location>
</feature>
<dbReference type="Pfam" id="PF04965">
    <property type="entry name" value="GPW_gp25"/>
    <property type="match status" value="1"/>
</dbReference>
<evidence type="ECO:0000259" key="1">
    <source>
        <dbReference type="Pfam" id="PF04965"/>
    </source>
</evidence>
<dbReference type="Proteomes" id="UP000327179">
    <property type="component" value="Chromosome"/>
</dbReference>
<dbReference type="InterPro" id="IPR007048">
    <property type="entry name" value="IraD/Gp25-like"/>
</dbReference>
<evidence type="ECO:0000313" key="3">
    <source>
        <dbReference type="Proteomes" id="UP000327179"/>
    </source>
</evidence>
<protein>
    <submittedName>
        <fullName evidence="2">Baseplate assembly protein</fullName>
    </submittedName>
</protein>
<organism evidence="2 3">
    <name type="scientific">Metapseudomonas lalkuanensis</name>
    <dbReference type="NCBI Taxonomy" id="2604832"/>
    <lineage>
        <taxon>Bacteria</taxon>
        <taxon>Pseudomonadati</taxon>
        <taxon>Pseudomonadota</taxon>
        <taxon>Gammaproteobacteria</taxon>
        <taxon>Pseudomonadales</taxon>
        <taxon>Pseudomonadaceae</taxon>
        <taxon>Metapseudomonas</taxon>
    </lineage>
</organism>
<dbReference type="AlphaFoldDB" id="A0A5J6QKU2"/>
<name>A0A5J6QKU2_9GAMM</name>
<sequence length="114" mass="12805">MNRHTGIALDELGHLRQSIEDILTTPVGSRVMRREYGSQLFELIDQPLNDHTRLRAYAATALALMRWEPRVRLSRVQLAQGSAQGRAVLDVEGTRVDTNEPLNMQVPLRFGGIA</sequence>
<gene>
    <name evidence="2" type="ORF">FXN65_15385</name>
</gene>
<dbReference type="Gene3D" id="3.10.450.40">
    <property type="match status" value="1"/>
</dbReference>
<dbReference type="KEGG" id="plal:FXN65_15385"/>
<accession>A0A5J6QKU2</accession>
<dbReference type="EMBL" id="CP043311">
    <property type="protein sequence ID" value="QEY63368.1"/>
    <property type="molecule type" value="Genomic_DNA"/>
</dbReference>
<keyword evidence="3" id="KW-1185">Reference proteome</keyword>